<accession>U5D989</accession>
<keyword evidence="1" id="KW-0677">Repeat</keyword>
<dbReference type="Gramene" id="ERN19029">
    <property type="protein sequence ID" value="ERN19029"/>
    <property type="gene ID" value="AMTR_s00061p00063800"/>
</dbReference>
<dbReference type="Pfam" id="PF18052">
    <property type="entry name" value="Rx_N"/>
    <property type="match status" value="1"/>
</dbReference>
<sequence length="110" mass="12567">MKVFLNIADKKRETGQLVGTWVGQVRDVAYGTEDILDIFLLQIASMRRRRRGFAGCLISRVSSTKEHHIKHGLQLRYRVLKLVSMTLAREGTSSTFKCFGKQTLLELRGK</sequence>
<feature type="domain" description="Disease resistance N-terminal" evidence="4">
    <location>
        <begin position="1"/>
        <end position="50"/>
    </location>
</feature>
<reference evidence="6" key="1">
    <citation type="journal article" date="2013" name="Science">
        <title>The Amborella genome and the evolution of flowering plants.</title>
        <authorList>
            <consortium name="Amborella Genome Project"/>
        </authorList>
    </citation>
    <scope>NUCLEOTIDE SEQUENCE [LARGE SCALE GENOMIC DNA]</scope>
</reference>
<evidence type="ECO:0000256" key="3">
    <source>
        <dbReference type="ARBA" id="ARBA00022821"/>
    </source>
</evidence>
<keyword evidence="2" id="KW-0547">Nucleotide-binding</keyword>
<evidence type="ECO:0000313" key="5">
    <source>
        <dbReference type="EMBL" id="ERN19029.1"/>
    </source>
</evidence>
<dbReference type="Gene3D" id="1.20.5.4130">
    <property type="match status" value="1"/>
</dbReference>
<evidence type="ECO:0000313" key="6">
    <source>
        <dbReference type="Proteomes" id="UP000017836"/>
    </source>
</evidence>
<keyword evidence="6" id="KW-1185">Reference proteome</keyword>
<dbReference type="GO" id="GO:0000166">
    <property type="term" value="F:nucleotide binding"/>
    <property type="evidence" value="ECO:0007669"/>
    <property type="project" value="UniProtKB-KW"/>
</dbReference>
<dbReference type="HOGENOM" id="CLU_2174380_0_0_1"/>
<dbReference type="GO" id="GO:0006952">
    <property type="term" value="P:defense response"/>
    <property type="evidence" value="ECO:0007669"/>
    <property type="project" value="UniProtKB-KW"/>
</dbReference>
<name>U5D989_AMBTC</name>
<dbReference type="AlphaFoldDB" id="U5D989"/>
<dbReference type="CDD" id="cd14798">
    <property type="entry name" value="RX-CC_like"/>
    <property type="match status" value="1"/>
</dbReference>
<dbReference type="EMBL" id="KI392075">
    <property type="protein sequence ID" value="ERN19029.1"/>
    <property type="molecule type" value="Genomic_DNA"/>
</dbReference>
<gene>
    <name evidence="5" type="ORF">AMTR_s00061p00063800</name>
</gene>
<protein>
    <recommendedName>
        <fullName evidence="4">Disease resistance N-terminal domain-containing protein</fullName>
    </recommendedName>
</protein>
<dbReference type="InterPro" id="IPR041118">
    <property type="entry name" value="Rx_N"/>
</dbReference>
<proteinExistence type="predicted"/>
<evidence type="ECO:0000259" key="4">
    <source>
        <dbReference type="Pfam" id="PF18052"/>
    </source>
</evidence>
<organism evidence="5 6">
    <name type="scientific">Amborella trichopoda</name>
    <dbReference type="NCBI Taxonomy" id="13333"/>
    <lineage>
        <taxon>Eukaryota</taxon>
        <taxon>Viridiplantae</taxon>
        <taxon>Streptophyta</taxon>
        <taxon>Embryophyta</taxon>
        <taxon>Tracheophyta</taxon>
        <taxon>Spermatophyta</taxon>
        <taxon>Magnoliopsida</taxon>
        <taxon>Amborellales</taxon>
        <taxon>Amborellaceae</taxon>
        <taxon>Amborella</taxon>
    </lineage>
</organism>
<evidence type="ECO:0000256" key="2">
    <source>
        <dbReference type="ARBA" id="ARBA00022741"/>
    </source>
</evidence>
<dbReference type="Proteomes" id="UP000017836">
    <property type="component" value="Unassembled WGS sequence"/>
</dbReference>
<evidence type="ECO:0000256" key="1">
    <source>
        <dbReference type="ARBA" id="ARBA00022737"/>
    </source>
</evidence>
<dbReference type="InterPro" id="IPR038005">
    <property type="entry name" value="RX-like_CC"/>
</dbReference>
<keyword evidence="3" id="KW-0611">Plant defense</keyword>